<dbReference type="Pfam" id="PF01187">
    <property type="entry name" value="MIF"/>
    <property type="match status" value="1"/>
</dbReference>
<dbReference type="EC" id="5.3.3.12" evidence="8"/>
<evidence type="ECO:0000256" key="10">
    <source>
        <dbReference type="ARBA" id="ARBA00041631"/>
    </source>
</evidence>
<evidence type="ECO:0000256" key="12">
    <source>
        <dbReference type="ARBA" id="ARBA00042730"/>
    </source>
</evidence>
<comment type="subcellular location">
    <subcellularLocation>
        <location evidence="1">Secreted</location>
    </subcellularLocation>
</comment>
<dbReference type="GO" id="GO:0004167">
    <property type="term" value="F:dopachrome isomerase activity"/>
    <property type="evidence" value="ECO:0007669"/>
    <property type="project" value="UniProtKB-EC"/>
</dbReference>
<evidence type="ECO:0000256" key="2">
    <source>
        <dbReference type="ARBA" id="ARBA00005851"/>
    </source>
</evidence>
<evidence type="ECO:0000256" key="8">
    <source>
        <dbReference type="ARBA" id="ARBA00038932"/>
    </source>
</evidence>
<organism evidence="14 15">
    <name type="scientific">Piedraia hortae CBS 480.64</name>
    <dbReference type="NCBI Taxonomy" id="1314780"/>
    <lineage>
        <taxon>Eukaryota</taxon>
        <taxon>Fungi</taxon>
        <taxon>Dikarya</taxon>
        <taxon>Ascomycota</taxon>
        <taxon>Pezizomycotina</taxon>
        <taxon>Dothideomycetes</taxon>
        <taxon>Dothideomycetidae</taxon>
        <taxon>Capnodiales</taxon>
        <taxon>Piedraiaceae</taxon>
        <taxon>Piedraia</taxon>
    </lineage>
</organism>
<feature type="region of interest" description="Disordered" evidence="13">
    <location>
        <begin position="403"/>
        <end position="442"/>
    </location>
</feature>
<keyword evidence="3" id="KW-0202">Cytokine</keyword>
<comment type="catalytic activity">
    <reaction evidence="7">
        <text>L-dopachrome = 5,6-dihydroxyindole-2-carboxylate</text>
        <dbReference type="Rhea" id="RHEA:13041"/>
        <dbReference type="ChEBI" id="CHEBI:16875"/>
        <dbReference type="ChEBI" id="CHEBI:57509"/>
        <dbReference type="EC" id="5.3.3.12"/>
    </reaction>
</comment>
<dbReference type="AlphaFoldDB" id="A0A6A7BXW0"/>
<dbReference type="InterPro" id="IPR014347">
    <property type="entry name" value="Tautomerase/MIF_sf"/>
</dbReference>
<dbReference type="EMBL" id="MU005984">
    <property type="protein sequence ID" value="KAF2860206.1"/>
    <property type="molecule type" value="Genomic_DNA"/>
</dbReference>
<evidence type="ECO:0000256" key="11">
    <source>
        <dbReference type="ARBA" id="ARBA00041912"/>
    </source>
</evidence>
<feature type="compositionally biased region" description="Basic and acidic residues" evidence="13">
    <location>
        <begin position="374"/>
        <end position="386"/>
    </location>
</feature>
<gene>
    <name evidence="14" type="ORF">K470DRAFT_258173</name>
</gene>
<feature type="compositionally biased region" description="Polar residues" evidence="13">
    <location>
        <begin position="305"/>
        <end position="315"/>
    </location>
</feature>
<feature type="compositionally biased region" description="Low complexity" evidence="13">
    <location>
        <begin position="292"/>
        <end position="304"/>
    </location>
</feature>
<protein>
    <recommendedName>
        <fullName evidence="12">L-dopachrome isomerase</fullName>
        <ecNumber evidence="9">5.3.2.1</ecNumber>
        <ecNumber evidence="8">5.3.3.12</ecNumber>
    </recommendedName>
    <alternativeName>
        <fullName evidence="10">L-dopachrome tautomerase</fullName>
    </alternativeName>
    <alternativeName>
        <fullName evidence="11">Phenylpyruvate tautomerase</fullName>
    </alternativeName>
</protein>
<keyword evidence="5" id="KW-0413">Isomerase</keyword>
<evidence type="ECO:0000256" key="13">
    <source>
        <dbReference type="SAM" id="MobiDB-lite"/>
    </source>
</evidence>
<feature type="region of interest" description="Disordered" evidence="13">
    <location>
        <begin position="223"/>
        <end position="257"/>
    </location>
</feature>
<reference evidence="14" key="1">
    <citation type="journal article" date="2020" name="Stud. Mycol.">
        <title>101 Dothideomycetes genomes: a test case for predicting lifestyles and emergence of pathogens.</title>
        <authorList>
            <person name="Haridas S."/>
            <person name="Albert R."/>
            <person name="Binder M."/>
            <person name="Bloem J."/>
            <person name="Labutti K."/>
            <person name="Salamov A."/>
            <person name="Andreopoulos B."/>
            <person name="Baker S."/>
            <person name="Barry K."/>
            <person name="Bills G."/>
            <person name="Bluhm B."/>
            <person name="Cannon C."/>
            <person name="Castanera R."/>
            <person name="Culley D."/>
            <person name="Daum C."/>
            <person name="Ezra D."/>
            <person name="Gonzalez J."/>
            <person name="Henrissat B."/>
            <person name="Kuo A."/>
            <person name="Liang C."/>
            <person name="Lipzen A."/>
            <person name="Lutzoni F."/>
            <person name="Magnuson J."/>
            <person name="Mondo S."/>
            <person name="Nolan M."/>
            <person name="Ohm R."/>
            <person name="Pangilinan J."/>
            <person name="Park H.-J."/>
            <person name="Ramirez L."/>
            <person name="Alfaro M."/>
            <person name="Sun H."/>
            <person name="Tritt A."/>
            <person name="Yoshinaga Y."/>
            <person name="Zwiers L.-H."/>
            <person name="Turgeon B."/>
            <person name="Goodwin S."/>
            <person name="Spatafora J."/>
            <person name="Crous P."/>
            <person name="Grigoriev I."/>
        </authorList>
    </citation>
    <scope>NUCLEOTIDE SEQUENCE</scope>
    <source>
        <strain evidence="14">CBS 480.64</strain>
    </source>
</reference>
<feature type="region of interest" description="Disordered" evidence="13">
    <location>
        <begin position="1"/>
        <end position="61"/>
    </location>
</feature>
<dbReference type="EC" id="5.3.2.1" evidence="9"/>
<comment type="similarity">
    <text evidence="2">Belongs to the MIF family.</text>
</comment>
<dbReference type="PANTHER" id="PTHR11954:SF6">
    <property type="entry name" value="MACROPHAGE MIGRATION INHIBITORY FACTOR"/>
    <property type="match status" value="1"/>
</dbReference>
<evidence type="ECO:0000256" key="6">
    <source>
        <dbReference type="ARBA" id="ARBA00036735"/>
    </source>
</evidence>
<evidence type="ECO:0000313" key="15">
    <source>
        <dbReference type="Proteomes" id="UP000799421"/>
    </source>
</evidence>
<dbReference type="GO" id="GO:0050178">
    <property type="term" value="F:phenylpyruvate tautomerase activity"/>
    <property type="evidence" value="ECO:0007669"/>
    <property type="project" value="UniProtKB-EC"/>
</dbReference>
<evidence type="ECO:0000256" key="3">
    <source>
        <dbReference type="ARBA" id="ARBA00022514"/>
    </source>
</evidence>
<keyword evidence="4" id="KW-0964">Secreted</keyword>
<feature type="compositionally biased region" description="Basic and acidic residues" evidence="13">
    <location>
        <begin position="1"/>
        <end position="10"/>
    </location>
</feature>
<comment type="catalytic activity">
    <reaction evidence="6">
        <text>3-phenylpyruvate = enol-phenylpyruvate</text>
        <dbReference type="Rhea" id="RHEA:17097"/>
        <dbReference type="ChEBI" id="CHEBI:16815"/>
        <dbReference type="ChEBI" id="CHEBI:18005"/>
        <dbReference type="EC" id="5.3.2.1"/>
    </reaction>
</comment>
<dbReference type="PANTHER" id="PTHR11954">
    <property type="entry name" value="D-DOPACHROME DECARBOXYLASE"/>
    <property type="match status" value="1"/>
</dbReference>
<evidence type="ECO:0000313" key="14">
    <source>
        <dbReference type="EMBL" id="KAF2860206.1"/>
    </source>
</evidence>
<evidence type="ECO:0000256" key="5">
    <source>
        <dbReference type="ARBA" id="ARBA00023235"/>
    </source>
</evidence>
<dbReference type="Proteomes" id="UP000799421">
    <property type="component" value="Unassembled WGS sequence"/>
</dbReference>
<evidence type="ECO:0000256" key="4">
    <source>
        <dbReference type="ARBA" id="ARBA00022525"/>
    </source>
</evidence>
<name>A0A6A7BXW0_9PEZI</name>
<evidence type="ECO:0000256" key="7">
    <source>
        <dbReference type="ARBA" id="ARBA00036823"/>
    </source>
</evidence>
<evidence type="ECO:0000256" key="9">
    <source>
        <dbReference type="ARBA" id="ARBA00039086"/>
    </source>
</evidence>
<feature type="region of interest" description="Disordered" evidence="13">
    <location>
        <begin position="360"/>
        <end position="386"/>
    </location>
</feature>
<feature type="compositionally biased region" description="Basic and acidic residues" evidence="13">
    <location>
        <begin position="403"/>
        <end position="413"/>
    </location>
</feature>
<dbReference type="OrthoDB" id="255819at2759"/>
<evidence type="ECO:0000256" key="1">
    <source>
        <dbReference type="ARBA" id="ARBA00004613"/>
    </source>
</evidence>
<dbReference type="Gene3D" id="3.30.429.10">
    <property type="entry name" value="Macrophage Migration Inhibitory Factor"/>
    <property type="match status" value="1"/>
</dbReference>
<dbReference type="InterPro" id="IPR001398">
    <property type="entry name" value="Macrophage_inhib_fac"/>
</dbReference>
<dbReference type="SUPFAM" id="SSF55331">
    <property type="entry name" value="Tautomerase/MIF"/>
    <property type="match status" value="1"/>
</dbReference>
<feature type="region of interest" description="Disordered" evidence="13">
    <location>
        <begin position="284"/>
        <end position="340"/>
    </location>
</feature>
<keyword evidence="15" id="KW-1185">Reference proteome</keyword>
<proteinExistence type="inferred from homology"/>
<accession>A0A6A7BXW0</accession>
<sequence>MVVAGGKHDSLNASCPSDDEDSSGKSVSSTGQMDDVHRLNTPDARRRSRRPDQFGLQPVESNGSSPILAELRTNIIVSDEFSIILDLTQHLAQRYSRQVRDIVVRVDHSVCLAFGGTWDPCYMLTISGPASQMGPMTNRRNAALTQTFTGDLLTVPPDRGLITFQPIDDHKFAVNGSTIQAELGRQKMGNKSEAVRYAIKQAARQSMPSLPLKSPAREYSDTAWLPTAPPAVPQMSCRHAPDAKRGTPHTVPPLPPNRLYAAENGLRMNGLSKLDFQGRSLAATGSNKVEPSRQSQIYLQQQQSRPTTAKSTGSRAPQAAPLQRGRPLSGPPVKGVALPPTQNMARSALKGSRSENLAALGMGKNNSEPNVGARVRERGGGLEGQKEKDKLIALEKERQRLRQREIDEEKERNLTAMPVFPLPPPPEPEEVKARDGKSKRKSFIQVIKKITA</sequence>
<dbReference type="GO" id="GO:0005576">
    <property type="term" value="C:extracellular region"/>
    <property type="evidence" value="ECO:0007669"/>
    <property type="project" value="UniProtKB-SubCell"/>
</dbReference>
<feature type="compositionally biased region" description="Basic and acidic residues" evidence="13">
    <location>
        <begin position="34"/>
        <end position="45"/>
    </location>
</feature>